<dbReference type="Proteomes" id="UP000192847">
    <property type="component" value="Unassembled WGS sequence"/>
</dbReference>
<protein>
    <submittedName>
        <fullName evidence="2">Uncharacterized protein</fullName>
    </submittedName>
</protein>
<reference evidence="2 3" key="1">
    <citation type="submission" date="2017-02" db="EMBL/GenBank/DDBJ databases">
        <title>The new phylogeny of genus Mycobacterium.</title>
        <authorList>
            <person name="Tortoli E."/>
            <person name="Trovato A."/>
            <person name="Cirillo D.M."/>
        </authorList>
    </citation>
    <scope>NUCLEOTIDE SEQUENCE [LARGE SCALE GENOMIC DNA]</scope>
    <source>
        <strain evidence="2 3">CCUG 56329</strain>
    </source>
</reference>
<evidence type="ECO:0000313" key="2">
    <source>
        <dbReference type="EMBL" id="ORB81778.1"/>
    </source>
</evidence>
<dbReference type="Pfam" id="PF24117">
    <property type="entry name" value="DUF7391"/>
    <property type="match status" value="1"/>
</dbReference>
<proteinExistence type="predicted"/>
<gene>
    <name evidence="2" type="ORF">BST46_01915</name>
</gene>
<dbReference type="InterPro" id="IPR055815">
    <property type="entry name" value="DUF7391"/>
</dbReference>
<feature type="region of interest" description="Disordered" evidence="1">
    <location>
        <begin position="1"/>
        <end position="90"/>
    </location>
</feature>
<keyword evidence="3" id="KW-1185">Reference proteome</keyword>
<sequence>MTSPIKSQPKRNAKDANRTAPAATCDQMPPGWKCSLPLGHSGPHAAEPITEPPATDPEHGSAPAASVIDDEHSEDTPYDPPPPAPAAPRRYGFNRRAERDVELPSGGFVRVRQLSTTQVIKLGVLNMRDSFGAELLKNIGGDEEALAAAAESWATDPERNGPVIDTLDRIAAAGIVCPTVVLAGPTTDDQVNVDDIELADKWVIFDAAMPDELKAAAQEAQQAALKSLRRE</sequence>
<evidence type="ECO:0000256" key="1">
    <source>
        <dbReference type="SAM" id="MobiDB-lite"/>
    </source>
</evidence>
<dbReference type="EMBL" id="MVIL01000003">
    <property type="protein sequence ID" value="ORB81778.1"/>
    <property type="molecule type" value="Genomic_DNA"/>
</dbReference>
<name>A0ABX3TSN5_9MYCO</name>
<dbReference type="RefSeq" id="WP_023874618.1">
    <property type="nucleotide sequence ID" value="NZ_MVIL01000003.1"/>
</dbReference>
<accession>A0ABX3TSN5</accession>
<organism evidence="2 3">
    <name type="scientific">Mycobacterium timonense</name>
    <dbReference type="NCBI Taxonomy" id="701043"/>
    <lineage>
        <taxon>Bacteria</taxon>
        <taxon>Bacillati</taxon>
        <taxon>Actinomycetota</taxon>
        <taxon>Actinomycetes</taxon>
        <taxon>Mycobacteriales</taxon>
        <taxon>Mycobacteriaceae</taxon>
        <taxon>Mycobacterium</taxon>
        <taxon>Mycobacterium avium complex (MAC)</taxon>
    </lineage>
</organism>
<evidence type="ECO:0000313" key="3">
    <source>
        <dbReference type="Proteomes" id="UP000192847"/>
    </source>
</evidence>
<comment type="caution">
    <text evidence="2">The sequence shown here is derived from an EMBL/GenBank/DDBJ whole genome shotgun (WGS) entry which is preliminary data.</text>
</comment>